<keyword evidence="4" id="KW-1185">Reference proteome</keyword>
<protein>
    <recommendedName>
        <fullName evidence="5">Argininosuccinate lyase</fullName>
    </recommendedName>
</protein>
<evidence type="ECO:0000313" key="3">
    <source>
        <dbReference type="EMBL" id="PTX51341.1"/>
    </source>
</evidence>
<dbReference type="EMBL" id="QBKN01000003">
    <property type="protein sequence ID" value="PTX51341.1"/>
    <property type="molecule type" value="Genomic_DNA"/>
</dbReference>
<comment type="caution">
    <text evidence="3">The sequence shown here is derived from an EMBL/GenBank/DDBJ whole genome shotgun (WGS) entry which is preliminary data.</text>
</comment>
<evidence type="ECO:0000256" key="1">
    <source>
        <dbReference type="SAM" id="MobiDB-lite"/>
    </source>
</evidence>
<evidence type="ECO:0000256" key="2">
    <source>
        <dbReference type="SAM" id="SignalP"/>
    </source>
</evidence>
<feature type="signal peptide" evidence="2">
    <location>
        <begin position="1"/>
        <end position="20"/>
    </location>
</feature>
<keyword evidence="2" id="KW-0732">Signal</keyword>
<accession>A0A2T6B5H8</accession>
<reference evidence="3 4" key="1">
    <citation type="submission" date="2018-04" db="EMBL/GenBank/DDBJ databases">
        <title>Genomic Encyclopedia of Archaeal and Bacterial Type Strains, Phase II (KMG-II): from individual species to whole genera.</title>
        <authorList>
            <person name="Goeker M."/>
        </authorList>
    </citation>
    <scope>NUCLEOTIDE SEQUENCE [LARGE SCALE GENOMIC DNA]</scope>
    <source>
        <strain evidence="3 4">DSM 29329</strain>
    </source>
</reference>
<feature type="region of interest" description="Disordered" evidence="1">
    <location>
        <begin position="21"/>
        <end position="59"/>
    </location>
</feature>
<feature type="chain" id="PRO_5015536943" description="Argininosuccinate lyase" evidence="2">
    <location>
        <begin position="21"/>
        <end position="70"/>
    </location>
</feature>
<dbReference type="PROSITE" id="PS51257">
    <property type="entry name" value="PROKAR_LIPOPROTEIN"/>
    <property type="match status" value="1"/>
</dbReference>
<evidence type="ECO:0008006" key="5">
    <source>
        <dbReference type="Google" id="ProtNLM"/>
    </source>
</evidence>
<name>A0A2T6B5H8_9RHOB</name>
<proteinExistence type="predicted"/>
<dbReference type="AlphaFoldDB" id="A0A2T6B5H8"/>
<evidence type="ECO:0000313" key="4">
    <source>
        <dbReference type="Proteomes" id="UP000244069"/>
    </source>
</evidence>
<sequence>MKWLGVALLLGFLAGCGVDGAPVPPEPEEEEAGPQVHGTIGVGVGSRGVTTTGSVSATSRHGPVSFGLSF</sequence>
<dbReference type="RefSeq" id="WP_107974737.1">
    <property type="nucleotide sequence ID" value="NZ_BMEZ01000003.1"/>
</dbReference>
<organism evidence="3 4">
    <name type="scientific">Allosediminivita pacifica</name>
    <dbReference type="NCBI Taxonomy" id="1267769"/>
    <lineage>
        <taxon>Bacteria</taxon>
        <taxon>Pseudomonadati</taxon>
        <taxon>Pseudomonadota</taxon>
        <taxon>Alphaproteobacteria</taxon>
        <taxon>Rhodobacterales</taxon>
        <taxon>Paracoccaceae</taxon>
        <taxon>Allosediminivita</taxon>
    </lineage>
</organism>
<gene>
    <name evidence="3" type="ORF">C8N44_10384</name>
</gene>
<feature type="compositionally biased region" description="Low complexity" evidence="1">
    <location>
        <begin position="47"/>
        <end position="59"/>
    </location>
</feature>
<dbReference type="Proteomes" id="UP000244069">
    <property type="component" value="Unassembled WGS sequence"/>
</dbReference>